<dbReference type="InterPro" id="IPR052340">
    <property type="entry name" value="RNase_Y/CdgJ"/>
</dbReference>
<gene>
    <name evidence="2" type="ORF">ENX03_03965</name>
</gene>
<dbReference type="PANTHER" id="PTHR33525">
    <property type="match status" value="1"/>
</dbReference>
<comment type="caution">
    <text evidence="2">The sequence shown here is derived from an EMBL/GenBank/DDBJ whole genome shotgun (WGS) entry which is preliminary data.</text>
</comment>
<dbReference type="EMBL" id="DTMM01000082">
    <property type="protein sequence ID" value="HFT93097.1"/>
    <property type="molecule type" value="Genomic_DNA"/>
</dbReference>
<dbReference type="SUPFAM" id="SSF109604">
    <property type="entry name" value="HD-domain/PDEase-like"/>
    <property type="match status" value="1"/>
</dbReference>
<dbReference type="PROSITE" id="PS51833">
    <property type="entry name" value="HDOD"/>
    <property type="match status" value="1"/>
</dbReference>
<name>A0A7C3R486_9BACT</name>
<dbReference type="InterPro" id="IPR006675">
    <property type="entry name" value="HDIG_dom"/>
</dbReference>
<protein>
    <submittedName>
        <fullName evidence="2">HDOD domain-containing protein</fullName>
    </submittedName>
</protein>
<dbReference type="InterPro" id="IPR003607">
    <property type="entry name" value="HD/PDEase_dom"/>
</dbReference>
<dbReference type="Pfam" id="PF08668">
    <property type="entry name" value="HDOD"/>
    <property type="match status" value="1"/>
</dbReference>
<sequence length="280" mass="31211">MEPDLTDISRRLKKYGALPVASPVVRDVLRSIDRESASFEQTATQIERDPDLSLQILRSANSLTSSFTGRVHTVLQAVKLLGFSTTKALVLSAVLLDRSKVHAGIPELWSHSQIVSLNARILARHLGFPWEEEARTAGLLHDIGKVFFYEEFPEFYQQAFQLGDSPQAVPDWKREREVFGVDHSFVGNRLIQEFGMPRILSDPVLFLHDPPAELLFPQLTQVLIVADQMAVAMGFGSPEFEFVEPVFVDALHRLGLGAGDLKILLAEAHSRSAMVEILSL</sequence>
<organism evidence="2">
    <name type="scientific">Leptospirillum ferriphilum</name>
    <dbReference type="NCBI Taxonomy" id="178606"/>
    <lineage>
        <taxon>Bacteria</taxon>
        <taxon>Pseudomonadati</taxon>
        <taxon>Nitrospirota</taxon>
        <taxon>Nitrospiria</taxon>
        <taxon>Nitrospirales</taxon>
        <taxon>Nitrospiraceae</taxon>
        <taxon>Leptospirillum</taxon>
    </lineage>
</organism>
<dbReference type="AlphaFoldDB" id="A0A7C3R486"/>
<dbReference type="PANTHER" id="PTHR33525:SF3">
    <property type="entry name" value="RIBONUCLEASE Y"/>
    <property type="match status" value="1"/>
</dbReference>
<feature type="domain" description="HDOD" evidence="1">
    <location>
        <begin position="18"/>
        <end position="210"/>
    </location>
</feature>
<dbReference type="InterPro" id="IPR013976">
    <property type="entry name" value="HDOD"/>
</dbReference>
<dbReference type="CDD" id="cd00077">
    <property type="entry name" value="HDc"/>
    <property type="match status" value="1"/>
</dbReference>
<dbReference type="Gene3D" id="1.10.3210.10">
    <property type="entry name" value="Hypothetical protein af1432"/>
    <property type="match status" value="1"/>
</dbReference>
<evidence type="ECO:0000313" key="2">
    <source>
        <dbReference type="EMBL" id="HFT93097.1"/>
    </source>
</evidence>
<dbReference type="NCBIfam" id="TIGR00277">
    <property type="entry name" value="HDIG"/>
    <property type="match status" value="1"/>
</dbReference>
<accession>A0A7C3R486</accession>
<evidence type="ECO:0000259" key="1">
    <source>
        <dbReference type="PROSITE" id="PS51833"/>
    </source>
</evidence>
<dbReference type="SMART" id="SM00471">
    <property type="entry name" value="HDc"/>
    <property type="match status" value="1"/>
</dbReference>
<reference evidence="2" key="1">
    <citation type="journal article" date="2020" name="mSystems">
        <title>Genome- and Community-Level Interaction Insights into Carbon Utilization and Element Cycling Functions of Hydrothermarchaeota in Hydrothermal Sediment.</title>
        <authorList>
            <person name="Zhou Z."/>
            <person name="Liu Y."/>
            <person name="Xu W."/>
            <person name="Pan J."/>
            <person name="Luo Z.H."/>
            <person name="Li M."/>
        </authorList>
    </citation>
    <scope>NUCLEOTIDE SEQUENCE [LARGE SCALE GENOMIC DNA]</scope>
    <source>
        <strain evidence="2">SpSt-902</strain>
    </source>
</reference>
<proteinExistence type="predicted"/>